<feature type="domain" description="DUF4140" evidence="2">
    <location>
        <begin position="31"/>
        <end position="135"/>
    </location>
</feature>
<dbReference type="Pfam" id="PF13598">
    <property type="entry name" value="DUF4139"/>
    <property type="match status" value="1"/>
</dbReference>
<dbReference type="Proteomes" id="UP000552615">
    <property type="component" value="Unassembled WGS sequence"/>
</dbReference>
<organism evidence="3 4">
    <name type="scientific">Chryseobacterium cheonjiense</name>
    <dbReference type="NCBI Taxonomy" id="2728845"/>
    <lineage>
        <taxon>Bacteria</taxon>
        <taxon>Pseudomonadati</taxon>
        <taxon>Bacteroidota</taxon>
        <taxon>Flavobacteriia</taxon>
        <taxon>Flavobacteriales</taxon>
        <taxon>Weeksellaceae</taxon>
        <taxon>Chryseobacterium group</taxon>
        <taxon>Chryseobacterium</taxon>
    </lineage>
</organism>
<proteinExistence type="predicted"/>
<dbReference type="AlphaFoldDB" id="A0A7Y0FKA7"/>
<dbReference type="InterPro" id="IPR037291">
    <property type="entry name" value="DUF4139"/>
</dbReference>
<dbReference type="InterPro" id="IPR025554">
    <property type="entry name" value="DUF4140"/>
</dbReference>
<name>A0A7Y0FKA7_9FLAO</name>
<dbReference type="RefSeq" id="WP_169232736.1">
    <property type="nucleotide sequence ID" value="NZ_JABBGF010000005.1"/>
</dbReference>
<gene>
    <name evidence="3" type="ORF">HHL20_19050</name>
</gene>
<evidence type="ECO:0000259" key="2">
    <source>
        <dbReference type="Pfam" id="PF13600"/>
    </source>
</evidence>
<evidence type="ECO:0000313" key="4">
    <source>
        <dbReference type="Proteomes" id="UP000552615"/>
    </source>
</evidence>
<sequence>MKKIIIIALCNFSIIVLGQKPVFAEAKLKSVTLYEQSAELYSNTSFKIAKGSSEVVITNIAQNIDESTIKIGSKSKVSVLTYRFTTDENFYKVELDKKNPQHKVVLDSISLLEKKIKDLDFQRTAIANSIVILDKNQTINSGSGSYSKELQKLIDYYQKKRTELSIELNKAEMSSALLSEKLDKLRTKFDLNNQELEKYPKGKLVLQISSDSSEDVNLDIKYGIREAFWRPYYDVVIPDINSKAQLLYKAMVRQNSGLDWKNVELHLVSGYPNVRKQIPSLSAWSLFYQEPVAAVTPGIQADRAENYASVRSQSAAKEVSIAEVAVVGSSVSRNQLNVAYDLKDLYTILSNNQDNSINLDRTEIPATYTYYTIPKVDRTVYLIAELDNLDKYNLINAEANVIFENTNVGKTTLNAESTDSKLLLTLGDDKRVSIKREVVKDKTMEKSISSSNKEQQFAYQFTIRNNKSEKIKLRIIDRIPVSQDKQIIITLANKGGASYNEETGELIWDIVLNANETKKTEFSFKVNSLKNKVILGL</sequence>
<dbReference type="NCBIfam" id="TIGR02231">
    <property type="entry name" value="mucoidy inhibitor MuiA family protein"/>
    <property type="match status" value="1"/>
</dbReference>
<dbReference type="PANTHER" id="PTHR31005:SF8">
    <property type="entry name" value="DUF4139 DOMAIN-CONTAINING PROTEIN"/>
    <property type="match status" value="1"/>
</dbReference>
<comment type="caution">
    <text evidence="3">The sequence shown here is derived from an EMBL/GenBank/DDBJ whole genome shotgun (WGS) entry which is preliminary data.</text>
</comment>
<accession>A0A7Y0FKA7</accession>
<keyword evidence="4" id="KW-1185">Reference proteome</keyword>
<dbReference type="EMBL" id="JABBGF010000005">
    <property type="protein sequence ID" value="NML59424.1"/>
    <property type="molecule type" value="Genomic_DNA"/>
</dbReference>
<evidence type="ECO:0000313" key="3">
    <source>
        <dbReference type="EMBL" id="NML59424.1"/>
    </source>
</evidence>
<dbReference type="PANTHER" id="PTHR31005">
    <property type="entry name" value="DUF4139 DOMAIN-CONTAINING PROTEIN"/>
    <property type="match status" value="1"/>
</dbReference>
<reference evidence="3 4" key="1">
    <citation type="submission" date="2020-04" db="EMBL/GenBank/DDBJ databases">
        <title>Chryseobacterium sp. RJ-7-14 sp. nov., isolated from Jeju soil.</title>
        <authorList>
            <person name="Dahal R.H."/>
            <person name="Chaudhary D.K."/>
        </authorList>
    </citation>
    <scope>NUCLEOTIDE SEQUENCE [LARGE SCALE GENOMIC DNA]</scope>
    <source>
        <strain evidence="3 4">RJ-7-14</strain>
    </source>
</reference>
<feature type="domain" description="DUF4139" evidence="1">
    <location>
        <begin position="218"/>
        <end position="527"/>
    </location>
</feature>
<dbReference type="InterPro" id="IPR011935">
    <property type="entry name" value="CHP02231"/>
</dbReference>
<protein>
    <submittedName>
        <fullName evidence="3">DUF4139 domain-containing protein</fullName>
    </submittedName>
</protein>
<evidence type="ECO:0000259" key="1">
    <source>
        <dbReference type="Pfam" id="PF13598"/>
    </source>
</evidence>
<dbReference type="Pfam" id="PF13600">
    <property type="entry name" value="DUF4140"/>
    <property type="match status" value="1"/>
</dbReference>